<evidence type="ECO:0000313" key="3">
    <source>
        <dbReference type="Proteomes" id="UP001595906"/>
    </source>
</evidence>
<reference evidence="3" key="1">
    <citation type="journal article" date="2019" name="Int. J. Syst. Evol. Microbiol.">
        <title>The Global Catalogue of Microorganisms (GCM) 10K type strain sequencing project: providing services to taxonomists for standard genome sequencing and annotation.</title>
        <authorList>
            <consortium name="The Broad Institute Genomics Platform"/>
            <consortium name="The Broad Institute Genome Sequencing Center for Infectious Disease"/>
            <person name="Wu L."/>
            <person name="Ma J."/>
        </authorList>
    </citation>
    <scope>NUCLEOTIDE SEQUENCE [LARGE SCALE GENOMIC DNA]</scope>
    <source>
        <strain evidence="3">CECT 8010</strain>
    </source>
</reference>
<dbReference type="PANTHER" id="PTHR34109">
    <property type="entry name" value="BNAUNNG04460D PROTEIN-RELATED"/>
    <property type="match status" value="1"/>
</dbReference>
<dbReference type="RefSeq" id="WP_379014136.1">
    <property type="nucleotide sequence ID" value="NZ_JBHSDC010000022.1"/>
</dbReference>
<gene>
    <name evidence="2" type="ORF">ACFOW1_10525</name>
</gene>
<feature type="domain" description="Glyoxalase/fosfomycin resistance/dioxygenase" evidence="1">
    <location>
        <begin position="15"/>
        <end position="119"/>
    </location>
</feature>
<comment type="caution">
    <text evidence="2">The sequence shown here is derived from an EMBL/GenBank/DDBJ whole genome shotgun (WGS) entry which is preliminary data.</text>
</comment>
<organism evidence="2 3">
    <name type="scientific">Parasediminibacterium paludis</name>
    <dbReference type="NCBI Taxonomy" id="908966"/>
    <lineage>
        <taxon>Bacteria</taxon>
        <taxon>Pseudomonadati</taxon>
        <taxon>Bacteroidota</taxon>
        <taxon>Chitinophagia</taxon>
        <taxon>Chitinophagales</taxon>
        <taxon>Chitinophagaceae</taxon>
        <taxon>Parasediminibacterium</taxon>
    </lineage>
</organism>
<name>A0ABV8PZD7_9BACT</name>
<accession>A0ABV8PZD7</accession>
<protein>
    <submittedName>
        <fullName evidence="2">VOC family protein</fullName>
    </submittedName>
</protein>
<evidence type="ECO:0000259" key="1">
    <source>
        <dbReference type="Pfam" id="PF00903"/>
    </source>
</evidence>
<dbReference type="Pfam" id="PF00903">
    <property type="entry name" value="Glyoxalase"/>
    <property type="match status" value="1"/>
</dbReference>
<dbReference type="Gene3D" id="3.30.720.120">
    <property type="match status" value="1"/>
</dbReference>
<dbReference type="EMBL" id="JBHSDC010000022">
    <property type="protein sequence ID" value="MFC4232327.1"/>
    <property type="molecule type" value="Genomic_DNA"/>
</dbReference>
<dbReference type="Gene3D" id="3.30.720.110">
    <property type="match status" value="1"/>
</dbReference>
<dbReference type="SUPFAM" id="SSF54593">
    <property type="entry name" value="Glyoxalase/Bleomycin resistance protein/Dihydroxybiphenyl dioxygenase"/>
    <property type="match status" value="1"/>
</dbReference>
<dbReference type="InterPro" id="IPR029068">
    <property type="entry name" value="Glyas_Bleomycin-R_OHBP_Dase"/>
</dbReference>
<evidence type="ECO:0000313" key="2">
    <source>
        <dbReference type="EMBL" id="MFC4232327.1"/>
    </source>
</evidence>
<proteinExistence type="predicted"/>
<dbReference type="InterPro" id="IPR004360">
    <property type="entry name" value="Glyas_Fos-R_dOase_dom"/>
</dbReference>
<dbReference type="Proteomes" id="UP001595906">
    <property type="component" value="Unassembled WGS sequence"/>
</dbReference>
<keyword evidence="3" id="KW-1185">Reference proteome</keyword>
<sequence>MKAPAYYNSLMPYMIVPKAHDFANFLKAVFNAEEQLIVPRQGGGIMHAEFTIGEACIMFCDATEDYLPFACSLFILVDDVTSVYQKALAHGAASLQDIAERDYGKSAGIKDTFGNVWWLTEMSK</sequence>
<dbReference type="PANTHER" id="PTHR34109:SF1">
    <property type="entry name" value="VOC DOMAIN-CONTAINING PROTEIN"/>
    <property type="match status" value="1"/>
</dbReference>
<dbReference type="CDD" id="cd07246">
    <property type="entry name" value="VOC_like"/>
    <property type="match status" value="1"/>
</dbReference>